<gene>
    <name evidence="2" type="ORF">E2C01_029151</name>
</gene>
<comment type="caution">
    <text evidence="2">The sequence shown here is derived from an EMBL/GenBank/DDBJ whole genome shotgun (WGS) entry which is preliminary data.</text>
</comment>
<accession>A0A5B7ER34</accession>
<keyword evidence="3" id="KW-1185">Reference proteome</keyword>
<evidence type="ECO:0000313" key="3">
    <source>
        <dbReference type="Proteomes" id="UP000324222"/>
    </source>
</evidence>
<feature type="compositionally biased region" description="Basic residues" evidence="1">
    <location>
        <begin position="1"/>
        <end position="11"/>
    </location>
</feature>
<dbReference type="Proteomes" id="UP000324222">
    <property type="component" value="Unassembled WGS sequence"/>
</dbReference>
<organism evidence="2 3">
    <name type="scientific">Portunus trituberculatus</name>
    <name type="common">Swimming crab</name>
    <name type="synonym">Neptunus trituberculatus</name>
    <dbReference type="NCBI Taxonomy" id="210409"/>
    <lineage>
        <taxon>Eukaryota</taxon>
        <taxon>Metazoa</taxon>
        <taxon>Ecdysozoa</taxon>
        <taxon>Arthropoda</taxon>
        <taxon>Crustacea</taxon>
        <taxon>Multicrustacea</taxon>
        <taxon>Malacostraca</taxon>
        <taxon>Eumalacostraca</taxon>
        <taxon>Eucarida</taxon>
        <taxon>Decapoda</taxon>
        <taxon>Pleocyemata</taxon>
        <taxon>Brachyura</taxon>
        <taxon>Eubrachyura</taxon>
        <taxon>Portunoidea</taxon>
        <taxon>Portunidae</taxon>
        <taxon>Portuninae</taxon>
        <taxon>Portunus</taxon>
    </lineage>
</organism>
<dbReference type="AlphaFoldDB" id="A0A5B7ER34"/>
<evidence type="ECO:0000256" key="1">
    <source>
        <dbReference type="SAM" id="MobiDB-lite"/>
    </source>
</evidence>
<feature type="region of interest" description="Disordered" evidence="1">
    <location>
        <begin position="1"/>
        <end position="21"/>
    </location>
</feature>
<dbReference type="EMBL" id="VSRR010003331">
    <property type="protein sequence ID" value="MPC35717.1"/>
    <property type="molecule type" value="Genomic_DNA"/>
</dbReference>
<name>A0A5B7ER34_PORTR</name>
<sequence>MAAGHHSHATHSRLTGSAKALPSSALVPTLMEVTRARVSLVGGRPRSLLFDEAVRSRCVTPQHAD</sequence>
<reference evidence="2 3" key="1">
    <citation type="submission" date="2019-05" db="EMBL/GenBank/DDBJ databases">
        <title>Another draft genome of Portunus trituberculatus and its Hox gene families provides insights of decapod evolution.</title>
        <authorList>
            <person name="Jeong J.-H."/>
            <person name="Song I."/>
            <person name="Kim S."/>
            <person name="Choi T."/>
            <person name="Kim D."/>
            <person name="Ryu S."/>
            <person name="Kim W."/>
        </authorList>
    </citation>
    <scope>NUCLEOTIDE SEQUENCE [LARGE SCALE GENOMIC DNA]</scope>
    <source>
        <tissue evidence="2">Muscle</tissue>
    </source>
</reference>
<protein>
    <submittedName>
        <fullName evidence="2">Uncharacterized protein</fullName>
    </submittedName>
</protein>
<evidence type="ECO:0000313" key="2">
    <source>
        <dbReference type="EMBL" id="MPC35717.1"/>
    </source>
</evidence>
<proteinExistence type="predicted"/>